<evidence type="ECO:0000256" key="2">
    <source>
        <dbReference type="ARBA" id="ARBA00004141"/>
    </source>
</evidence>
<evidence type="ECO:0000256" key="5">
    <source>
        <dbReference type="ARBA" id="ARBA00022692"/>
    </source>
</evidence>
<evidence type="ECO:0000256" key="4">
    <source>
        <dbReference type="ARBA" id="ARBA00022670"/>
    </source>
</evidence>
<dbReference type="Gene3D" id="2.30.42.10">
    <property type="match status" value="1"/>
</dbReference>
<proteinExistence type="inferred from homology"/>
<feature type="transmembrane region" description="Helical" evidence="11">
    <location>
        <begin position="271"/>
        <end position="291"/>
    </location>
</feature>
<dbReference type="GO" id="GO:0006508">
    <property type="term" value="P:proteolysis"/>
    <property type="evidence" value="ECO:0007669"/>
    <property type="project" value="UniProtKB-KW"/>
</dbReference>
<comment type="cofactor">
    <cofactor evidence="1 11">
        <name>Zn(2+)</name>
        <dbReference type="ChEBI" id="CHEBI:29105"/>
    </cofactor>
</comment>
<dbReference type="EC" id="3.4.24.-" evidence="11"/>
<dbReference type="CDD" id="cd06163">
    <property type="entry name" value="S2P-M50_PDZ_RseP-like"/>
    <property type="match status" value="1"/>
</dbReference>
<evidence type="ECO:0000313" key="14">
    <source>
        <dbReference type="Proteomes" id="UP000177309"/>
    </source>
</evidence>
<dbReference type="Proteomes" id="UP000177309">
    <property type="component" value="Unassembled WGS sequence"/>
</dbReference>
<keyword evidence="5 11" id="KW-0812">Transmembrane</keyword>
<evidence type="ECO:0000259" key="12">
    <source>
        <dbReference type="PROSITE" id="PS50106"/>
    </source>
</evidence>
<keyword evidence="9 11" id="KW-0482">Metalloprotease</keyword>
<dbReference type="GO" id="GO:0046872">
    <property type="term" value="F:metal ion binding"/>
    <property type="evidence" value="ECO:0007669"/>
    <property type="project" value="UniProtKB-KW"/>
</dbReference>
<sequence>MFITIIAFLFVFSIITIVHEGGHLIASKRAGIRVHEFGLGFGPTIFSTMRNGTIYKINLLPILGYINIAGINTEDPQEKETPENEKFYNKSLGKKVTSIIAGPLMNLLSGFLIFSLIFMIMGIPTGISNEISTISPGSEAAKVGLKPGDRLLMINGETYSKPEDAIKFIHENQGKELALKIGRNSQELLIKATPQYNTRLKAGLIGFALKATYKKVNPLVAIYSGLQQTLGLVMVILVLFGRLLVGKLALADLAGPVGIAQITGQYAQSGLLALLGFLAFFSINVAVLNLLPLPALDGGRLFFLGLEFVRRKAVPIELENKIHSIGLFVFLGLFALLTVNDLMRIFRH</sequence>
<feature type="domain" description="PDZ" evidence="12">
    <location>
        <begin position="131"/>
        <end position="185"/>
    </location>
</feature>
<feature type="transmembrane region" description="Helical" evidence="11">
    <location>
        <begin position="322"/>
        <end position="343"/>
    </location>
</feature>
<comment type="subcellular location">
    <subcellularLocation>
        <location evidence="2">Membrane</location>
        <topology evidence="2">Multi-pass membrane protein</topology>
    </subcellularLocation>
</comment>
<feature type="transmembrane region" description="Helical" evidence="11">
    <location>
        <begin position="229"/>
        <end position="250"/>
    </location>
</feature>
<keyword evidence="11" id="KW-0479">Metal-binding</keyword>
<evidence type="ECO:0000256" key="1">
    <source>
        <dbReference type="ARBA" id="ARBA00001947"/>
    </source>
</evidence>
<evidence type="ECO:0000256" key="7">
    <source>
        <dbReference type="ARBA" id="ARBA00022833"/>
    </source>
</evidence>
<reference evidence="13 14" key="1">
    <citation type="journal article" date="2016" name="Nat. Commun.">
        <title>Thousands of microbial genomes shed light on interconnected biogeochemical processes in an aquifer system.</title>
        <authorList>
            <person name="Anantharaman K."/>
            <person name="Brown C.T."/>
            <person name="Hug L.A."/>
            <person name="Sharon I."/>
            <person name="Castelle C.J."/>
            <person name="Probst A.J."/>
            <person name="Thomas B.C."/>
            <person name="Singh A."/>
            <person name="Wilkins M.J."/>
            <person name="Karaoz U."/>
            <person name="Brodie E.L."/>
            <person name="Williams K.H."/>
            <person name="Hubbard S.S."/>
            <person name="Banfield J.F."/>
        </authorList>
    </citation>
    <scope>NUCLEOTIDE SEQUENCE [LARGE SCALE GENOMIC DNA]</scope>
</reference>
<accession>A0A1F4TJ97</accession>
<organism evidence="13 14">
    <name type="scientific">candidate division WOR-1 bacterium RIFOXYC2_FULL_41_25</name>
    <dbReference type="NCBI Taxonomy" id="1802586"/>
    <lineage>
        <taxon>Bacteria</taxon>
        <taxon>Bacillati</taxon>
        <taxon>Saganbacteria</taxon>
    </lineage>
</organism>
<dbReference type="PANTHER" id="PTHR42837:SF2">
    <property type="entry name" value="MEMBRANE METALLOPROTEASE ARASP2, CHLOROPLASTIC-RELATED"/>
    <property type="match status" value="1"/>
</dbReference>
<dbReference type="Pfam" id="PF17820">
    <property type="entry name" value="PDZ_6"/>
    <property type="match status" value="1"/>
</dbReference>
<keyword evidence="8 11" id="KW-1133">Transmembrane helix</keyword>
<name>A0A1F4TJ97_UNCSA</name>
<dbReference type="Pfam" id="PF02163">
    <property type="entry name" value="Peptidase_M50"/>
    <property type="match status" value="1"/>
</dbReference>
<dbReference type="SMART" id="SM00228">
    <property type="entry name" value="PDZ"/>
    <property type="match status" value="1"/>
</dbReference>
<dbReference type="InterPro" id="IPR008915">
    <property type="entry name" value="Peptidase_M50"/>
</dbReference>
<keyword evidence="4 13" id="KW-0645">Protease</keyword>
<dbReference type="PROSITE" id="PS50106">
    <property type="entry name" value="PDZ"/>
    <property type="match status" value="1"/>
</dbReference>
<gene>
    <name evidence="13" type="ORF">A2462_07155</name>
</gene>
<dbReference type="NCBIfam" id="TIGR00054">
    <property type="entry name" value="RIP metalloprotease RseP"/>
    <property type="match status" value="1"/>
</dbReference>
<dbReference type="GO" id="GO:0016020">
    <property type="term" value="C:membrane"/>
    <property type="evidence" value="ECO:0007669"/>
    <property type="project" value="UniProtKB-SubCell"/>
</dbReference>
<dbReference type="AlphaFoldDB" id="A0A1F4TJ97"/>
<feature type="transmembrane region" description="Helical" evidence="11">
    <location>
        <begin position="6"/>
        <end position="26"/>
    </location>
</feature>
<comment type="caution">
    <text evidence="13">The sequence shown here is derived from an EMBL/GenBank/DDBJ whole genome shotgun (WGS) entry which is preliminary data.</text>
</comment>
<dbReference type="GO" id="GO:0004222">
    <property type="term" value="F:metalloendopeptidase activity"/>
    <property type="evidence" value="ECO:0007669"/>
    <property type="project" value="InterPro"/>
</dbReference>
<evidence type="ECO:0000256" key="6">
    <source>
        <dbReference type="ARBA" id="ARBA00022801"/>
    </source>
</evidence>
<dbReference type="EMBL" id="MEUI01000045">
    <property type="protein sequence ID" value="OGC32798.1"/>
    <property type="molecule type" value="Genomic_DNA"/>
</dbReference>
<keyword evidence="6 11" id="KW-0378">Hydrolase</keyword>
<evidence type="ECO:0000256" key="11">
    <source>
        <dbReference type="RuleBase" id="RU362031"/>
    </source>
</evidence>
<comment type="similarity">
    <text evidence="3 11">Belongs to the peptidase M50B family.</text>
</comment>
<keyword evidence="10 11" id="KW-0472">Membrane</keyword>
<evidence type="ECO:0000256" key="8">
    <source>
        <dbReference type="ARBA" id="ARBA00022989"/>
    </source>
</evidence>
<evidence type="ECO:0000256" key="3">
    <source>
        <dbReference type="ARBA" id="ARBA00007931"/>
    </source>
</evidence>
<dbReference type="InterPro" id="IPR041489">
    <property type="entry name" value="PDZ_6"/>
</dbReference>
<dbReference type="PANTHER" id="PTHR42837">
    <property type="entry name" value="REGULATOR OF SIGMA-E PROTEASE RSEP"/>
    <property type="match status" value="1"/>
</dbReference>
<feature type="transmembrane region" description="Helical" evidence="11">
    <location>
        <begin position="96"/>
        <end position="123"/>
    </location>
</feature>
<protein>
    <recommendedName>
        <fullName evidence="11">Zinc metalloprotease</fullName>
        <ecNumber evidence="11">3.4.24.-</ecNumber>
    </recommendedName>
</protein>
<keyword evidence="7 11" id="KW-0862">Zinc</keyword>
<dbReference type="InterPro" id="IPR004387">
    <property type="entry name" value="Pept_M50_Zn"/>
</dbReference>
<dbReference type="InterPro" id="IPR036034">
    <property type="entry name" value="PDZ_sf"/>
</dbReference>
<evidence type="ECO:0000256" key="10">
    <source>
        <dbReference type="ARBA" id="ARBA00023136"/>
    </source>
</evidence>
<evidence type="ECO:0000313" key="13">
    <source>
        <dbReference type="EMBL" id="OGC32798.1"/>
    </source>
</evidence>
<evidence type="ECO:0000256" key="9">
    <source>
        <dbReference type="ARBA" id="ARBA00023049"/>
    </source>
</evidence>
<dbReference type="InterPro" id="IPR001478">
    <property type="entry name" value="PDZ"/>
</dbReference>
<dbReference type="SUPFAM" id="SSF50156">
    <property type="entry name" value="PDZ domain-like"/>
    <property type="match status" value="1"/>
</dbReference>